<reference evidence="3" key="2">
    <citation type="submission" date="2020-09" db="EMBL/GenBank/DDBJ databases">
        <authorList>
            <person name="Sun Q."/>
            <person name="Ohkuma M."/>
        </authorList>
    </citation>
    <scope>NUCLEOTIDE SEQUENCE</scope>
    <source>
        <strain evidence="3">JCM 5069</strain>
    </source>
</reference>
<evidence type="ECO:0000313" key="4">
    <source>
        <dbReference type="Proteomes" id="UP000603708"/>
    </source>
</evidence>
<feature type="compositionally biased region" description="Gly residues" evidence="1">
    <location>
        <begin position="104"/>
        <end position="114"/>
    </location>
</feature>
<dbReference type="InterPro" id="IPR045513">
    <property type="entry name" value="DUF6479"/>
</dbReference>
<name>A0A919KUW0_9ACTN</name>
<evidence type="ECO:0000256" key="2">
    <source>
        <dbReference type="SAM" id="Phobius"/>
    </source>
</evidence>
<keyword evidence="2" id="KW-0812">Transmembrane</keyword>
<proteinExistence type="predicted"/>
<evidence type="ECO:0000256" key="1">
    <source>
        <dbReference type="SAM" id="MobiDB-lite"/>
    </source>
</evidence>
<protein>
    <recommendedName>
        <fullName evidence="5">Secreted protein</fullName>
    </recommendedName>
</protein>
<dbReference type="Proteomes" id="UP000603708">
    <property type="component" value="Unassembled WGS sequence"/>
</dbReference>
<dbReference type="Pfam" id="PF20087">
    <property type="entry name" value="DUF6479"/>
    <property type="match status" value="1"/>
</dbReference>
<comment type="caution">
    <text evidence="3">The sequence shown here is derived from an EMBL/GenBank/DDBJ whole genome shotgun (WGS) entry which is preliminary data.</text>
</comment>
<accession>A0A919KUW0</accession>
<keyword evidence="2" id="KW-1133">Transmembrane helix</keyword>
<feature type="region of interest" description="Disordered" evidence="1">
    <location>
        <begin position="40"/>
        <end position="114"/>
    </location>
</feature>
<sequence>MEPLALSAGLAAGLILIVGLPVVGGLIWAVALGIRIRREEPPTPQEEDQPRLPEGGPVVEAQERREPDELPPRPERLLPHELRTQGSHTSSNQRRRRWHPGASGSFGSGGPGHR</sequence>
<keyword evidence="2" id="KW-0472">Membrane</keyword>
<dbReference type="EMBL" id="BNCD01000002">
    <property type="protein sequence ID" value="GHH73362.1"/>
    <property type="molecule type" value="Genomic_DNA"/>
</dbReference>
<keyword evidence="4" id="KW-1185">Reference proteome</keyword>
<reference evidence="3" key="1">
    <citation type="journal article" date="2014" name="Int. J. Syst. Evol. Microbiol.">
        <title>Complete genome sequence of Corynebacterium casei LMG S-19264T (=DSM 44701T), isolated from a smear-ripened cheese.</title>
        <authorList>
            <consortium name="US DOE Joint Genome Institute (JGI-PGF)"/>
            <person name="Walter F."/>
            <person name="Albersmeier A."/>
            <person name="Kalinowski J."/>
            <person name="Ruckert C."/>
        </authorList>
    </citation>
    <scope>NUCLEOTIDE SEQUENCE</scope>
    <source>
        <strain evidence="3">JCM 5069</strain>
    </source>
</reference>
<gene>
    <name evidence="3" type="ORF">GCM10018793_12010</name>
</gene>
<evidence type="ECO:0000313" key="3">
    <source>
        <dbReference type="EMBL" id="GHH73362.1"/>
    </source>
</evidence>
<feature type="transmembrane region" description="Helical" evidence="2">
    <location>
        <begin position="6"/>
        <end position="31"/>
    </location>
</feature>
<feature type="compositionally biased region" description="Basic and acidic residues" evidence="1">
    <location>
        <begin position="61"/>
        <end position="83"/>
    </location>
</feature>
<evidence type="ECO:0008006" key="5">
    <source>
        <dbReference type="Google" id="ProtNLM"/>
    </source>
</evidence>
<organism evidence="3 4">
    <name type="scientific">Streptomyces sulfonofaciens</name>
    <dbReference type="NCBI Taxonomy" id="68272"/>
    <lineage>
        <taxon>Bacteria</taxon>
        <taxon>Bacillati</taxon>
        <taxon>Actinomycetota</taxon>
        <taxon>Actinomycetes</taxon>
        <taxon>Kitasatosporales</taxon>
        <taxon>Streptomycetaceae</taxon>
        <taxon>Streptomyces</taxon>
    </lineage>
</organism>
<dbReference type="AlphaFoldDB" id="A0A919KUW0"/>